<gene>
    <name evidence="1" type="ORF">JEQ17_46865</name>
</gene>
<evidence type="ECO:0000313" key="1">
    <source>
        <dbReference type="EMBL" id="QQM46209.1"/>
    </source>
</evidence>
<dbReference type="InterPro" id="IPR050490">
    <property type="entry name" value="Bact_solute-bd_prot1"/>
</dbReference>
<dbReference type="RefSeq" id="WP_200401042.1">
    <property type="nucleotide sequence ID" value="NZ_CP066831.1"/>
</dbReference>
<dbReference type="SUPFAM" id="SSF53850">
    <property type="entry name" value="Periplasmic binding protein-like II"/>
    <property type="match status" value="1"/>
</dbReference>
<dbReference type="PANTHER" id="PTHR43649">
    <property type="entry name" value="ARABINOSE-BINDING PROTEIN-RELATED"/>
    <property type="match status" value="1"/>
</dbReference>
<evidence type="ECO:0000313" key="2">
    <source>
        <dbReference type="Proteomes" id="UP000595636"/>
    </source>
</evidence>
<dbReference type="InterPro" id="IPR006059">
    <property type="entry name" value="SBP"/>
</dbReference>
<protein>
    <submittedName>
        <fullName evidence="1">Extracellular solute-binding protein</fullName>
    </submittedName>
</protein>
<keyword evidence="2" id="KW-1185">Reference proteome</keyword>
<proteinExistence type="predicted"/>
<dbReference type="Proteomes" id="UP000595636">
    <property type="component" value="Chromosome"/>
</dbReference>
<dbReference type="PROSITE" id="PS51257">
    <property type="entry name" value="PROKAR_LIPOPROTEIN"/>
    <property type="match status" value="1"/>
</dbReference>
<dbReference type="Gene3D" id="3.40.190.10">
    <property type="entry name" value="Periplasmic binding protein-like II"/>
    <property type="match status" value="1"/>
</dbReference>
<dbReference type="EMBL" id="CP066831">
    <property type="protein sequence ID" value="QQM46209.1"/>
    <property type="molecule type" value="Genomic_DNA"/>
</dbReference>
<organism evidence="1 2">
    <name type="scientific">Streptomyces liliifuscus</name>
    <dbReference type="NCBI Taxonomy" id="2797636"/>
    <lineage>
        <taxon>Bacteria</taxon>
        <taxon>Bacillati</taxon>
        <taxon>Actinomycetota</taxon>
        <taxon>Actinomycetes</taxon>
        <taxon>Kitasatosporales</taxon>
        <taxon>Streptomycetaceae</taxon>
        <taxon>Streptomyces</taxon>
    </lineage>
</organism>
<accession>A0A7T7L4B0</accession>
<dbReference type="AlphaFoldDB" id="A0A7T7L4B0"/>
<dbReference type="KEGG" id="slf:JEQ17_46865"/>
<name>A0A7T7L4B0_9ACTN</name>
<dbReference type="PANTHER" id="PTHR43649:SF12">
    <property type="entry name" value="DIACETYLCHITOBIOSE BINDING PROTEIN DASA"/>
    <property type="match status" value="1"/>
</dbReference>
<dbReference type="Pfam" id="PF01547">
    <property type="entry name" value="SBP_bac_1"/>
    <property type="match status" value="1"/>
</dbReference>
<sequence>MGTGHRVGASRIGRLALAPLLLAPLLAGCGGSSGSSGTTLKIWDYSAEQTDFHKKAAEEFHRQHPDITVQWQSIAQDEYKRTLPLAFQSGQGPDIFYWSDNGPLAMSQLLNQKWIQPLNEGSALPASFTKRWPEGSFIDGVNQLDGKTYAFPFSESTYWGPGYMFLNKKVFGDAGLDTAKPPKTWSELKSACAQIKARTKAYCIASPSKDVDFQRIFYALAAGEYTFNDGFFDYRKGTFSLAEPQAQKVFAFIQELKKDGYLAPGTNDKSFSRQQFATGQAGIIMDGTWTPSVFKSLGLESSKYSIAAHPVPDSGAKGALWSQPDGNKYWVSANTKQSKAAWTFMNWLTRPDGYFAEQYLEGGFGTLAFADNDRYIKDPAMRQIMGIAGKPGYRVDLPLPVTKCPDLVKSQAYVKAIGERPNWEYEAMSGALSGDKSLKPEAERVVEHRQKTLTAELKKEAAQGLKVSLDCFTFPDWSYTSDYRPAK</sequence>
<reference evidence="1 2" key="1">
    <citation type="submission" date="2020-12" db="EMBL/GenBank/DDBJ databases">
        <title>A novel species.</title>
        <authorList>
            <person name="Li K."/>
        </authorList>
    </citation>
    <scope>NUCLEOTIDE SEQUENCE [LARGE SCALE GENOMIC DNA]</scope>
    <source>
        <strain evidence="1 2">ZYC-3</strain>
    </source>
</reference>